<evidence type="ECO:0000256" key="1">
    <source>
        <dbReference type="PIRNR" id="PIRNR003107"/>
    </source>
</evidence>
<dbReference type="InterPro" id="IPR028366">
    <property type="entry name" value="PhoU"/>
</dbReference>
<dbReference type="EMBL" id="JANGAC010000003">
    <property type="protein sequence ID" value="MCQ4922664.1"/>
    <property type="molecule type" value="Genomic_DNA"/>
</dbReference>
<dbReference type="Gene3D" id="1.20.58.220">
    <property type="entry name" value="Phosphate transport system protein phou homolog 2, domain 2"/>
    <property type="match status" value="1"/>
</dbReference>
<dbReference type="PIRSF" id="PIRSF003107">
    <property type="entry name" value="PhoU"/>
    <property type="match status" value="1"/>
</dbReference>
<protein>
    <recommendedName>
        <fullName evidence="1">Phosphate-specific transport system accessory protein PhoU</fullName>
    </recommendedName>
</protein>
<keyword evidence="1" id="KW-0963">Cytoplasm</keyword>
<dbReference type="PANTHER" id="PTHR42930:SF3">
    <property type="entry name" value="PHOSPHATE-SPECIFIC TRANSPORT SYSTEM ACCESSORY PROTEIN PHOU"/>
    <property type="match status" value="1"/>
</dbReference>
<dbReference type="RefSeq" id="WP_256310846.1">
    <property type="nucleotide sequence ID" value="NZ_JANGAC010000003.1"/>
</dbReference>
<keyword evidence="1" id="KW-0592">Phosphate transport</keyword>
<dbReference type="SUPFAM" id="SSF109755">
    <property type="entry name" value="PhoU-like"/>
    <property type="match status" value="1"/>
</dbReference>
<feature type="domain" description="PhoU" evidence="2">
    <location>
        <begin position="119"/>
        <end position="204"/>
    </location>
</feature>
<dbReference type="InterPro" id="IPR038078">
    <property type="entry name" value="PhoU-like_sf"/>
</dbReference>
<dbReference type="PANTHER" id="PTHR42930">
    <property type="entry name" value="PHOSPHATE-SPECIFIC TRANSPORT SYSTEM ACCESSORY PROTEIN PHOU"/>
    <property type="match status" value="1"/>
</dbReference>
<comment type="subcellular location">
    <subcellularLocation>
        <location evidence="1">Cytoplasm</location>
    </subcellularLocation>
</comment>
<evidence type="ECO:0000313" key="3">
    <source>
        <dbReference type="EMBL" id="MCQ4922664.1"/>
    </source>
</evidence>
<gene>
    <name evidence="3" type="primary">phoU</name>
    <name evidence="3" type="ORF">NE686_06190</name>
</gene>
<proteinExistence type="inferred from homology"/>
<evidence type="ECO:0000313" key="4">
    <source>
        <dbReference type="Proteomes" id="UP001524478"/>
    </source>
</evidence>
<sequence>MRSRFDKELDLLNEELTDMGSIVESSIEAAVTALIEQDAELARRIVENDKEVDDIEKSIERRCLKLLLQQQPVASDLRMISSALKMITDMERIGDQAADISEITIRLVGQKYIKKLNHIPQMAKATIKMVRDSVDAFVRKDLELVKTVIDYDDEVDGLFHIVKNELIELIRESVENGEQAVDLLMIAKYLERIGDHAENIAEWVYYSITGEHYVRNFEL</sequence>
<dbReference type="Proteomes" id="UP001524478">
    <property type="component" value="Unassembled WGS sequence"/>
</dbReference>
<accession>A0ABT1S869</accession>
<dbReference type="InterPro" id="IPR026022">
    <property type="entry name" value="PhoU_dom"/>
</dbReference>
<evidence type="ECO:0000259" key="2">
    <source>
        <dbReference type="Pfam" id="PF01895"/>
    </source>
</evidence>
<name>A0ABT1S869_9FIRM</name>
<organism evidence="3 4">
    <name type="scientific">Tissierella carlieri</name>
    <dbReference type="NCBI Taxonomy" id="689904"/>
    <lineage>
        <taxon>Bacteria</taxon>
        <taxon>Bacillati</taxon>
        <taxon>Bacillota</taxon>
        <taxon>Tissierellia</taxon>
        <taxon>Tissierellales</taxon>
        <taxon>Tissierellaceae</taxon>
        <taxon>Tissierella</taxon>
    </lineage>
</organism>
<reference evidence="3 4" key="1">
    <citation type="submission" date="2022-06" db="EMBL/GenBank/DDBJ databases">
        <title>Isolation of gut microbiota from human fecal samples.</title>
        <authorList>
            <person name="Pamer E.G."/>
            <person name="Barat B."/>
            <person name="Waligurski E."/>
            <person name="Medina S."/>
            <person name="Paddock L."/>
            <person name="Mostad J."/>
        </authorList>
    </citation>
    <scope>NUCLEOTIDE SEQUENCE [LARGE SCALE GENOMIC DNA]</scope>
    <source>
        <strain evidence="3 4">DFI.7.95</strain>
    </source>
</reference>
<dbReference type="NCBIfam" id="TIGR02135">
    <property type="entry name" value="phoU_full"/>
    <property type="match status" value="1"/>
</dbReference>
<keyword evidence="1" id="KW-0813">Transport</keyword>
<comment type="subunit">
    <text evidence="1">Homodimer.</text>
</comment>
<feature type="domain" description="PhoU" evidence="2">
    <location>
        <begin position="16"/>
        <end position="103"/>
    </location>
</feature>
<comment type="function">
    <text evidence="1">Plays a role in the regulation of phosphate uptake.</text>
</comment>
<comment type="caution">
    <text evidence="3">The sequence shown here is derived from an EMBL/GenBank/DDBJ whole genome shotgun (WGS) entry which is preliminary data.</text>
</comment>
<keyword evidence="4" id="KW-1185">Reference proteome</keyword>
<comment type="similarity">
    <text evidence="1">Belongs to the PhoU family.</text>
</comment>
<dbReference type="Pfam" id="PF01895">
    <property type="entry name" value="PhoU"/>
    <property type="match status" value="2"/>
</dbReference>